<feature type="region of interest" description="Disordered" evidence="3">
    <location>
        <begin position="485"/>
        <end position="510"/>
    </location>
</feature>
<dbReference type="Pfam" id="PF09739">
    <property type="entry name" value="MCM_bind"/>
    <property type="match status" value="2"/>
</dbReference>
<dbReference type="OrthoDB" id="329666at2759"/>
<dbReference type="GO" id="GO:0005634">
    <property type="term" value="C:nucleus"/>
    <property type="evidence" value="ECO:0007669"/>
    <property type="project" value="UniProtKB-SubCell"/>
</dbReference>
<name>A0A2C6KTW3_9APIC</name>
<evidence type="ECO:0000313" key="4">
    <source>
        <dbReference type="EMBL" id="PHJ19556.1"/>
    </source>
</evidence>
<dbReference type="VEuPathDB" id="ToxoDB:CSUI_006617"/>
<reference evidence="4 5" key="1">
    <citation type="journal article" date="2017" name="Int. J. Parasitol.">
        <title>The genome of the protozoan parasite Cystoisospora suis and a reverse vaccinology approach to identify vaccine candidates.</title>
        <authorList>
            <person name="Palmieri N."/>
            <person name="Shrestha A."/>
            <person name="Ruttkowski B."/>
            <person name="Beck T."/>
            <person name="Vogl C."/>
            <person name="Tomley F."/>
            <person name="Blake D.P."/>
            <person name="Joachim A."/>
        </authorList>
    </citation>
    <scope>NUCLEOTIDE SEQUENCE [LARGE SCALE GENOMIC DNA]</scope>
    <source>
        <strain evidence="4 5">Wien I</strain>
    </source>
</reference>
<sequence>MAIDQCKEQKANTACLPLEEEERLATARHIPPCTTQEKSSPLLLVDSTFAAYVGGLGKCQLPLSDSWGDRQALCEAFCAGVTQDIVDLSADGGVLEEDLPGLSGRVCSIRGLIQQPMNTEFYAGAVACPSFGGDGLSSRVWHTTKYRDQLLSCSRLQPTPCSDITCEDATATSSLSGTALGDSPTLPTDKIESPLTDEFLSSDYFDPRNGHVQIWNRWPYRCVAVPGETPWCSYIAGQRIESSSYSSDSDNLNKKECTKRRLTEFTIVLYGQLNEQEGERKLEENGEKERDSELPDQGLLLNDLVHAIGILSVGHRPNEDVFQSSLTSSSLCSSNRNRSSLLRKQGKAWCLCNATEVDTIASSQLLSSPIVRLHVFAWKRLCYFNPAVDLLLLPPSSLALEEAGQKQTEDRGINPAALMLVEGLKKEEKKFAEQRSLLLQYLAEAVQGDLVAAEYLLLALFCRRPTSATTSAFSRLRLNLLVKRTPSDTSSNSKTADKTPGEAKKAGEGKNVQLAGVEPCDCTSACGQGEEKKLLEEGSRCACFFSEASGQLMNTLQAVVPRLVAVSVRPAALARANLAPKLLFGDETEEETKMARGVLQLAHGTVLIIDEPEAVSSQNLEKACHQLAMQERQRQISQEASVGLLKREIDQSDLASGNNTYSTKDRASCKENSPGEVSSGKENEESKKKAQLLQKAAANLHALECLLSEGHVEYDFVYSKQQIRTDLVPICCTTTSSPSVFSSHVLHLPVEKANNKIDNGKGESQRPGAHAEHTAQKTCEACVHGPKETPSEDPRDQVVRQQLGKETNNEDEPFTEEDFFRWRALIGMSSRRVDGVNIDEETRQAMIDDWVQIRQKDRTVKMDDFPVWLVLADAMAASFGEGLTAARSGTGEQSETGNLKIEHWRRVIDLETQRRSRVAALAVSDLPKRISS</sequence>
<gene>
    <name evidence="4" type="ORF">CSUI_006617</name>
</gene>
<dbReference type="InterPro" id="IPR019140">
    <property type="entry name" value="MCM_complex-bd"/>
</dbReference>
<feature type="compositionally biased region" description="Basic and acidic residues" evidence="3">
    <location>
        <begin position="756"/>
        <end position="775"/>
    </location>
</feature>
<protein>
    <submittedName>
        <fullName evidence="4">Alanine racemase</fullName>
    </submittedName>
</protein>
<evidence type="ECO:0000256" key="1">
    <source>
        <dbReference type="ARBA" id="ARBA00004123"/>
    </source>
</evidence>
<dbReference type="RefSeq" id="XP_067921255.1">
    <property type="nucleotide sequence ID" value="XM_068066771.1"/>
</dbReference>
<evidence type="ECO:0000256" key="3">
    <source>
        <dbReference type="SAM" id="MobiDB-lite"/>
    </source>
</evidence>
<evidence type="ECO:0000256" key="2">
    <source>
        <dbReference type="ARBA" id="ARBA00023242"/>
    </source>
</evidence>
<dbReference type="GO" id="GO:0003682">
    <property type="term" value="F:chromatin binding"/>
    <property type="evidence" value="ECO:0007669"/>
    <property type="project" value="TreeGrafter"/>
</dbReference>
<feature type="region of interest" description="Disordered" evidence="3">
    <location>
        <begin position="756"/>
        <end position="778"/>
    </location>
</feature>
<dbReference type="Proteomes" id="UP000221165">
    <property type="component" value="Unassembled WGS sequence"/>
</dbReference>
<dbReference type="EMBL" id="MIGC01003365">
    <property type="protein sequence ID" value="PHJ19556.1"/>
    <property type="molecule type" value="Genomic_DNA"/>
</dbReference>
<feature type="region of interest" description="Disordered" evidence="3">
    <location>
        <begin position="655"/>
        <end position="690"/>
    </location>
</feature>
<dbReference type="AlphaFoldDB" id="A0A2C6KTW3"/>
<keyword evidence="5" id="KW-1185">Reference proteome</keyword>
<feature type="compositionally biased region" description="Basic and acidic residues" evidence="3">
    <location>
        <begin position="679"/>
        <end position="688"/>
    </location>
</feature>
<organism evidence="4 5">
    <name type="scientific">Cystoisospora suis</name>
    <dbReference type="NCBI Taxonomy" id="483139"/>
    <lineage>
        <taxon>Eukaryota</taxon>
        <taxon>Sar</taxon>
        <taxon>Alveolata</taxon>
        <taxon>Apicomplexa</taxon>
        <taxon>Conoidasida</taxon>
        <taxon>Coccidia</taxon>
        <taxon>Eucoccidiorida</taxon>
        <taxon>Eimeriorina</taxon>
        <taxon>Sarcocystidae</taxon>
        <taxon>Cystoisospora</taxon>
    </lineage>
</organism>
<dbReference type="PANTHER" id="PTHR13489:SF0">
    <property type="entry name" value="MINI-CHROMOSOME MAINTENANCE COMPLEX-BINDING PROTEIN"/>
    <property type="match status" value="1"/>
</dbReference>
<evidence type="ECO:0000313" key="5">
    <source>
        <dbReference type="Proteomes" id="UP000221165"/>
    </source>
</evidence>
<accession>A0A2C6KTW3</accession>
<dbReference type="GO" id="GO:0006261">
    <property type="term" value="P:DNA-templated DNA replication"/>
    <property type="evidence" value="ECO:0007669"/>
    <property type="project" value="TreeGrafter"/>
</dbReference>
<feature type="compositionally biased region" description="Basic and acidic residues" evidence="3">
    <location>
        <begin position="495"/>
        <end position="508"/>
    </location>
</feature>
<comment type="subcellular location">
    <subcellularLocation>
        <location evidence="1">Nucleus</location>
    </subcellularLocation>
</comment>
<keyword evidence="2" id="KW-0539">Nucleus</keyword>
<proteinExistence type="predicted"/>
<dbReference type="GeneID" id="94429982"/>
<dbReference type="PANTHER" id="PTHR13489">
    <property type="entry name" value="MINI-CHROMOSOME MAINTENANCE COMPLEX-BINDING PROTEIN"/>
    <property type="match status" value="1"/>
</dbReference>
<comment type="caution">
    <text evidence="4">The sequence shown here is derived from an EMBL/GenBank/DDBJ whole genome shotgun (WGS) entry which is preliminary data.</text>
</comment>